<accession>A0A507CJX1</accession>
<protein>
    <submittedName>
        <fullName evidence="2">Uncharacterized protein</fullName>
    </submittedName>
</protein>
<gene>
    <name evidence="2" type="ORF">SmJEL517_g00152</name>
</gene>
<proteinExistence type="predicted"/>
<sequence length="446" mass="49352">MSTSRPPSRLLLSVEDPTIKQWLRQFPPERRSIILARSAIVGIAALNGDTHEIDDIWDDREKELFGGENVQEASPTLVEIHEDDENYEEGGRAAGIKTTVRIVPRPGDPTSYWTYPSWLGHREHLPSQGPPRSRKPMQAITNNHPVPTNANDIGRIVKRKNQGTKNLIGDAESVNWTFPKRMIDEGTQTLTDAFTRPRSPVRKPAGWGKQALWYATGVEDEVAETEEDRTAPSTARPSHDDVRSGGGVMYGYGIPETSRTTNTTRPPLTRIPKTTATATSTYHNTEATATTRTTSPERKSRIPAMTSPERQSRKPAATTTTRASSPPRRTSPARPVLPPVSFTVTPPRHKKRTVRAEKSSSATSSGGGRAARTMKDTPTFVPQVISADEDFGDAEEASAVEIALKFMDSDFLKCLDMNLLDESEDDVENDYQMNQQHDSTGLHPHL</sequence>
<name>A0A507CJX1_9FUNG</name>
<dbReference type="RefSeq" id="XP_031027880.1">
    <property type="nucleotide sequence ID" value="XM_031166082.1"/>
</dbReference>
<keyword evidence="3" id="KW-1185">Reference proteome</keyword>
<reference evidence="2 3" key="1">
    <citation type="journal article" date="2019" name="Sci. Rep.">
        <title>Comparative genomics of chytrid fungi reveal insights into the obligate biotrophic and pathogenic lifestyle of Synchytrium endobioticum.</title>
        <authorList>
            <person name="van de Vossenberg B.T.L.H."/>
            <person name="Warris S."/>
            <person name="Nguyen H.D.T."/>
            <person name="van Gent-Pelzer M.P.E."/>
            <person name="Joly D.L."/>
            <person name="van de Geest H.C."/>
            <person name="Bonants P.J.M."/>
            <person name="Smith D.S."/>
            <person name="Levesque C.A."/>
            <person name="van der Lee T.A.J."/>
        </authorList>
    </citation>
    <scope>NUCLEOTIDE SEQUENCE [LARGE SCALE GENOMIC DNA]</scope>
    <source>
        <strain evidence="2 3">JEL517</strain>
    </source>
</reference>
<feature type="compositionally biased region" description="Low complexity" evidence="1">
    <location>
        <begin position="255"/>
        <end position="294"/>
    </location>
</feature>
<comment type="caution">
    <text evidence="2">The sequence shown here is derived from an EMBL/GenBank/DDBJ whole genome shotgun (WGS) entry which is preliminary data.</text>
</comment>
<feature type="region of interest" description="Disordered" evidence="1">
    <location>
        <begin position="220"/>
        <end position="374"/>
    </location>
</feature>
<dbReference type="OrthoDB" id="2163566at2759"/>
<dbReference type="GeneID" id="42001379"/>
<feature type="compositionally biased region" description="Low complexity" evidence="1">
    <location>
        <begin position="314"/>
        <end position="334"/>
    </location>
</feature>
<organism evidence="2 3">
    <name type="scientific">Synchytrium microbalum</name>
    <dbReference type="NCBI Taxonomy" id="1806994"/>
    <lineage>
        <taxon>Eukaryota</taxon>
        <taxon>Fungi</taxon>
        <taxon>Fungi incertae sedis</taxon>
        <taxon>Chytridiomycota</taxon>
        <taxon>Chytridiomycota incertae sedis</taxon>
        <taxon>Chytridiomycetes</taxon>
        <taxon>Synchytriales</taxon>
        <taxon>Synchytriaceae</taxon>
        <taxon>Synchytrium</taxon>
    </lineage>
</organism>
<dbReference type="Proteomes" id="UP000319731">
    <property type="component" value="Unassembled WGS sequence"/>
</dbReference>
<evidence type="ECO:0000313" key="3">
    <source>
        <dbReference type="Proteomes" id="UP000319731"/>
    </source>
</evidence>
<evidence type="ECO:0000256" key="1">
    <source>
        <dbReference type="SAM" id="MobiDB-lite"/>
    </source>
</evidence>
<dbReference type="AlphaFoldDB" id="A0A507CJX1"/>
<evidence type="ECO:0000313" key="2">
    <source>
        <dbReference type="EMBL" id="TPX38165.1"/>
    </source>
</evidence>
<dbReference type="EMBL" id="QEAO01000001">
    <property type="protein sequence ID" value="TPX38165.1"/>
    <property type="molecule type" value="Genomic_DNA"/>
</dbReference>